<evidence type="ECO:0000256" key="7">
    <source>
        <dbReference type="ARBA" id="ARBA00023053"/>
    </source>
</evidence>
<evidence type="ECO:0000256" key="6">
    <source>
        <dbReference type="ARBA" id="ARBA00022989"/>
    </source>
</evidence>
<organism evidence="13 14">
    <name type="scientific">Symmachiella dynata</name>
    <dbReference type="NCBI Taxonomy" id="2527995"/>
    <lineage>
        <taxon>Bacteria</taxon>
        <taxon>Pseudomonadati</taxon>
        <taxon>Planctomycetota</taxon>
        <taxon>Planctomycetia</taxon>
        <taxon>Planctomycetales</taxon>
        <taxon>Planctomycetaceae</taxon>
        <taxon>Symmachiella</taxon>
    </lineage>
</organism>
<dbReference type="GO" id="GO:0006814">
    <property type="term" value="P:sodium ion transport"/>
    <property type="evidence" value="ECO:0007669"/>
    <property type="project" value="UniProtKB-KW"/>
</dbReference>
<dbReference type="PANTHER" id="PTHR42985:SF40">
    <property type="entry name" value="LD47995P-RELATED"/>
    <property type="match status" value="1"/>
</dbReference>
<reference evidence="13 14" key="1">
    <citation type="submission" date="2019-02" db="EMBL/GenBank/DDBJ databases">
        <title>Deep-cultivation of Planctomycetes and their phenomic and genomic characterization uncovers novel biology.</title>
        <authorList>
            <person name="Wiegand S."/>
            <person name="Jogler M."/>
            <person name="Boedeker C."/>
            <person name="Pinto D."/>
            <person name="Vollmers J."/>
            <person name="Rivas-Marin E."/>
            <person name="Kohn T."/>
            <person name="Peeters S.H."/>
            <person name="Heuer A."/>
            <person name="Rast P."/>
            <person name="Oberbeckmann S."/>
            <person name="Bunk B."/>
            <person name="Jeske O."/>
            <person name="Meyerdierks A."/>
            <person name="Storesund J.E."/>
            <person name="Kallscheuer N."/>
            <person name="Luecker S."/>
            <person name="Lage O.M."/>
            <person name="Pohl T."/>
            <person name="Merkel B.J."/>
            <person name="Hornburger P."/>
            <person name="Mueller R.-W."/>
            <person name="Bruemmer F."/>
            <person name="Labrenz M."/>
            <person name="Spormann A.M."/>
            <person name="Op den Camp H."/>
            <person name="Overmann J."/>
            <person name="Amann R."/>
            <person name="Jetten M.S.M."/>
            <person name="Mascher T."/>
            <person name="Medema M.H."/>
            <person name="Devos D.P."/>
            <person name="Kaster A.-K."/>
            <person name="Ovreas L."/>
            <person name="Rohde M."/>
            <person name="Galperin M.Y."/>
            <person name="Jogler C."/>
        </authorList>
    </citation>
    <scope>NUCLEOTIDE SEQUENCE [LARGE SCALE GENOMIC DNA]</scope>
    <source>
        <strain evidence="13 14">Mal52</strain>
    </source>
</reference>
<proteinExistence type="inferred from homology"/>
<dbReference type="Gene3D" id="1.20.1730.10">
    <property type="entry name" value="Sodium/glucose cotransporter"/>
    <property type="match status" value="1"/>
</dbReference>
<dbReference type="Proteomes" id="UP000319383">
    <property type="component" value="Chromosome"/>
</dbReference>
<dbReference type="AlphaFoldDB" id="A0A517ZUR4"/>
<evidence type="ECO:0000256" key="5">
    <source>
        <dbReference type="ARBA" id="ARBA00022692"/>
    </source>
</evidence>
<name>A0A517ZUR4_9PLAN</name>
<keyword evidence="4" id="KW-1003">Cell membrane</keyword>
<dbReference type="InterPro" id="IPR038377">
    <property type="entry name" value="Na/Glc_symporter_sf"/>
</dbReference>
<feature type="transmembrane region" description="Helical" evidence="12">
    <location>
        <begin position="332"/>
        <end position="359"/>
    </location>
</feature>
<evidence type="ECO:0000313" key="14">
    <source>
        <dbReference type="Proteomes" id="UP000319383"/>
    </source>
</evidence>
<feature type="transmembrane region" description="Helical" evidence="12">
    <location>
        <begin position="188"/>
        <end position="211"/>
    </location>
</feature>
<feature type="transmembrane region" description="Helical" evidence="12">
    <location>
        <begin position="76"/>
        <end position="100"/>
    </location>
</feature>
<sequence>MTGGLHWIDGVIVASYIALVLWLGWYYSRRQTDTGDYFTGNHAMPPLLIGISLFATLFSTISFLSTPGELINKGPVILTGMLAIPLSYIIVGYLLIPVYMRQRVTSAYELLETRLGLPARMLGAVMFVLLRLSWMSMLIYLASKAVLEMLDLSHDQLQIVAAATGAIAIIYASMGGLRAVVITDLLQFLLLFGGAVLVIVMATVRIGGIDWFPTSWNPAWDTQPLFSWDPYVRVTVFGTILHGVLWWVCTAGGDQTAIQRFMATRDASAARRSFLVNSIAGAAVITVLALVGFSLLGFYQAFPAELPEGKTIAADADILFPRFISHELPVGLSGLVVCGMFAAAMSSIDSGVNSISAVVMTDFIDRFRRHPVSEQHRLRIARWLAFGIGVAVVMASAHLDHVPGNFLEKTKRTIGLFVAPMFSLFFMAVFVRFATAWGAIVGAACGFLAAAIVAYWNFGVDYFSQLSATSDASLIASESISYQWIFPVSLVTAIVCGCIASMLNRLFRRDAAS</sequence>
<keyword evidence="8" id="KW-0406">Ion transport</keyword>
<evidence type="ECO:0000256" key="9">
    <source>
        <dbReference type="ARBA" id="ARBA00023136"/>
    </source>
</evidence>
<protein>
    <submittedName>
        <fullName evidence="13">Sodium/glucose cotransporter</fullName>
    </submittedName>
</protein>
<feature type="transmembrane region" description="Helical" evidence="12">
    <location>
        <begin position="414"/>
        <end position="431"/>
    </location>
</feature>
<keyword evidence="9 12" id="KW-0472">Membrane</keyword>
<dbReference type="NCBIfam" id="TIGR00813">
    <property type="entry name" value="sss"/>
    <property type="match status" value="1"/>
</dbReference>
<evidence type="ECO:0000256" key="4">
    <source>
        <dbReference type="ARBA" id="ARBA00022475"/>
    </source>
</evidence>
<keyword evidence="10" id="KW-0739">Sodium transport</keyword>
<feature type="transmembrane region" description="Helical" evidence="12">
    <location>
        <begin position="6"/>
        <end position="27"/>
    </location>
</feature>
<evidence type="ECO:0000313" key="13">
    <source>
        <dbReference type="EMBL" id="QDU46200.1"/>
    </source>
</evidence>
<feature type="transmembrane region" description="Helical" evidence="12">
    <location>
        <begin position="231"/>
        <end position="253"/>
    </location>
</feature>
<feature type="transmembrane region" description="Helical" evidence="12">
    <location>
        <begin position="47"/>
        <end position="64"/>
    </location>
</feature>
<evidence type="ECO:0000256" key="2">
    <source>
        <dbReference type="ARBA" id="ARBA00006434"/>
    </source>
</evidence>
<dbReference type="KEGG" id="sdyn:Mal52_47170"/>
<feature type="transmembrane region" description="Helical" evidence="12">
    <location>
        <begin position="484"/>
        <end position="503"/>
    </location>
</feature>
<dbReference type="Pfam" id="PF00474">
    <property type="entry name" value="SSF"/>
    <property type="match status" value="1"/>
</dbReference>
<keyword evidence="5 12" id="KW-0812">Transmembrane</keyword>
<evidence type="ECO:0000256" key="1">
    <source>
        <dbReference type="ARBA" id="ARBA00004651"/>
    </source>
</evidence>
<feature type="transmembrane region" description="Helical" evidence="12">
    <location>
        <begin position="157"/>
        <end position="181"/>
    </location>
</feature>
<feature type="transmembrane region" description="Helical" evidence="12">
    <location>
        <begin position="121"/>
        <end position="142"/>
    </location>
</feature>
<dbReference type="InterPro" id="IPR051163">
    <property type="entry name" value="Sodium:Solute_Symporter_SSF"/>
</dbReference>
<evidence type="ECO:0000256" key="10">
    <source>
        <dbReference type="ARBA" id="ARBA00023201"/>
    </source>
</evidence>
<evidence type="ECO:0000256" key="12">
    <source>
        <dbReference type="SAM" id="Phobius"/>
    </source>
</evidence>
<evidence type="ECO:0000256" key="3">
    <source>
        <dbReference type="ARBA" id="ARBA00022448"/>
    </source>
</evidence>
<keyword evidence="6 12" id="KW-1133">Transmembrane helix</keyword>
<feature type="transmembrane region" description="Helical" evidence="12">
    <location>
        <begin position="380"/>
        <end position="399"/>
    </location>
</feature>
<gene>
    <name evidence="13" type="primary">sglT_8</name>
    <name evidence="13" type="ORF">Mal52_47170</name>
</gene>
<dbReference type="GO" id="GO:0005886">
    <property type="term" value="C:plasma membrane"/>
    <property type="evidence" value="ECO:0007669"/>
    <property type="project" value="UniProtKB-SubCell"/>
</dbReference>
<keyword evidence="3" id="KW-0813">Transport</keyword>
<dbReference type="InterPro" id="IPR001734">
    <property type="entry name" value="Na/solute_symporter"/>
</dbReference>
<accession>A0A517ZUR4</accession>
<feature type="transmembrane region" description="Helical" evidence="12">
    <location>
        <begin position="438"/>
        <end position="458"/>
    </location>
</feature>
<feature type="transmembrane region" description="Helical" evidence="12">
    <location>
        <begin position="274"/>
        <end position="299"/>
    </location>
</feature>
<evidence type="ECO:0000256" key="11">
    <source>
        <dbReference type="RuleBase" id="RU362091"/>
    </source>
</evidence>
<evidence type="ECO:0000256" key="8">
    <source>
        <dbReference type="ARBA" id="ARBA00023065"/>
    </source>
</evidence>
<comment type="similarity">
    <text evidence="2 11">Belongs to the sodium:solute symporter (SSF) (TC 2.A.21) family.</text>
</comment>
<dbReference type="RefSeq" id="WP_145378737.1">
    <property type="nucleotide sequence ID" value="NZ_CP036276.1"/>
</dbReference>
<dbReference type="PROSITE" id="PS50283">
    <property type="entry name" value="NA_SOLUT_SYMP_3"/>
    <property type="match status" value="1"/>
</dbReference>
<dbReference type="GO" id="GO:0015293">
    <property type="term" value="F:symporter activity"/>
    <property type="evidence" value="ECO:0007669"/>
    <property type="project" value="TreeGrafter"/>
</dbReference>
<comment type="subcellular location">
    <subcellularLocation>
        <location evidence="1">Cell membrane</location>
        <topology evidence="1">Multi-pass membrane protein</topology>
    </subcellularLocation>
</comment>
<dbReference type="EMBL" id="CP036276">
    <property type="protein sequence ID" value="QDU46200.1"/>
    <property type="molecule type" value="Genomic_DNA"/>
</dbReference>
<dbReference type="PANTHER" id="PTHR42985">
    <property type="entry name" value="SODIUM-COUPLED MONOCARBOXYLATE TRANSPORTER"/>
    <property type="match status" value="1"/>
</dbReference>
<keyword evidence="14" id="KW-1185">Reference proteome</keyword>
<keyword evidence="7" id="KW-0915">Sodium</keyword>